<name>A0A7W9HT40_9PSEU</name>
<reference evidence="3 4" key="1">
    <citation type="submission" date="2020-08" db="EMBL/GenBank/DDBJ databases">
        <title>Sequencing the genomes of 1000 actinobacteria strains.</title>
        <authorList>
            <person name="Klenk H.-P."/>
        </authorList>
    </citation>
    <scope>NUCLEOTIDE SEQUENCE [LARGE SCALE GENOMIC DNA]</scope>
    <source>
        <strain evidence="3 4">DSM 45486</strain>
    </source>
</reference>
<protein>
    <recommendedName>
        <fullName evidence="2">Double-GTPase 2 domain-containing protein</fullName>
    </recommendedName>
</protein>
<dbReference type="Pfam" id="PF19993">
    <property type="entry name" value="DO-GTPase2"/>
    <property type="match status" value="1"/>
</dbReference>
<sequence length="538" mass="57712">MPGIVFLVLACLALAAAPYVLGAVFLAGVGVALFIGLVEYVTAAFAGFAPHGGIGHLRIGPPESSEEGPDPAYRSYYAGPVLLDYRKVLVKTFEQMWSKVVKGKSDDPVLMAQASLVDRVWRWRENSTAHVAVAVPIAVAASAGLVGGAVGASAFVAFTSLVFLALLVVLVAVALLTAGGARLAEFGLLFLRGITLECPSCHERVTRPIYRCPAPECGAAHRKLVPGTAGVLRRTCRCHNTLPTLLALGKNKLSAQCGSCRHELPAKGLSAPTVHITVIAGPKAGKSVFMHSAVSRLMLRDDGFEFADPRAKESFERNIELGVHLDPSRALKTATVKPRAYNVFVGRSGSRARRLLYLYDPAGEHVESVDHLADAQFLAFTKGVVLIVDPFSLRQVRSDTDRAVLGSVSASNTAPKEVLERFVEALAERGFSRRGNRIDVPLALVLTKCDGLLHPSGTTHPYAGLDRSTRDERDQAIRAWLAAVGQRDLLSSLDNRFGSVSCFAVSYQDAVEVTEHAAVVNDDPAAPLLWLLNRKEQV</sequence>
<keyword evidence="1" id="KW-1133">Transmembrane helix</keyword>
<organism evidence="3 4">
    <name type="scientific">Saccharothrix ecbatanensis</name>
    <dbReference type="NCBI Taxonomy" id="1105145"/>
    <lineage>
        <taxon>Bacteria</taxon>
        <taxon>Bacillati</taxon>
        <taxon>Actinomycetota</taxon>
        <taxon>Actinomycetes</taxon>
        <taxon>Pseudonocardiales</taxon>
        <taxon>Pseudonocardiaceae</taxon>
        <taxon>Saccharothrix</taxon>
    </lineage>
</organism>
<proteinExistence type="predicted"/>
<evidence type="ECO:0000313" key="3">
    <source>
        <dbReference type="EMBL" id="MBB5807948.1"/>
    </source>
</evidence>
<evidence type="ECO:0000259" key="2">
    <source>
        <dbReference type="Pfam" id="PF19993"/>
    </source>
</evidence>
<dbReference type="Proteomes" id="UP000552097">
    <property type="component" value="Unassembled WGS sequence"/>
</dbReference>
<keyword evidence="1" id="KW-0812">Transmembrane</keyword>
<evidence type="ECO:0000256" key="1">
    <source>
        <dbReference type="SAM" id="Phobius"/>
    </source>
</evidence>
<keyword evidence="1" id="KW-0472">Membrane</keyword>
<comment type="caution">
    <text evidence="3">The sequence shown here is derived from an EMBL/GenBank/DDBJ whole genome shotgun (WGS) entry which is preliminary data.</text>
</comment>
<feature type="transmembrane region" description="Helical" evidence="1">
    <location>
        <begin position="129"/>
        <end position="149"/>
    </location>
</feature>
<gene>
    <name evidence="3" type="ORF">F4560_007716</name>
</gene>
<dbReference type="RefSeq" id="WP_184927924.1">
    <property type="nucleotide sequence ID" value="NZ_JACHMO010000001.1"/>
</dbReference>
<accession>A0A7W9HT40</accession>
<feature type="transmembrane region" description="Helical" evidence="1">
    <location>
        <begin position="32"/>
        <end position="49"/>
    </location>
</feature>
<keyword evidence="4" id="KW-1185">Reference proteome</keyword>
<feature type="transmembrane region" description="Helical" evidence="1">
    <location>
        <begin position="155"/>
        <end position="176"/>
    </location>
</feature>
<feature type="domain" description="Double-GTPase 2" evidence="2">
    <location>
        <begin position="276"/>
        <end position="493"/>
    </location>
</feature>
<dbReference type="AlphaFoldDB" id="A0A7W9HT40"/>
<dbReference type="EMBL" id="JACHMO010000001">
    <property type="protein sequence ID" value="MBB5807948.1"/>
    <property type="molecule type" value="Genomic_DNA"/>
</dbReference>
<evidence type="ECO:0000313" key="4">
    <source>
        <dbReference type="Proteomes" id="UP000552097"/>
    </source>
</evidence>
<dbReference type="InterPro" id="IPR045528">
    <property type="entry name" value="DO-GTPase2"/>
</dbReference>